<sequence length="229" mass="24679">MSKYLIVGASSGIGLASAKKLTANGHQVIGISRSENLFSHSNYDHFTADITEKNPPFPQLESLDGIIYCPGSINLKPFQSLKPQQFEEDFELNFLGAVKTLQHYYPLLRKSPEAAVILFSTVAVQRGMKYHSSIAAAKGAIEGLTRSLAAEWAPKIRVNALAPSLVKTSLAESLINTEDKEEQAANRHPMQQIGDPDDLAALCAYLLGPTAKWITGQVIGIDGGISSLG</sequence>
<accession>A0ABM7VFI0</accession>
<proteinExistence type="inferred from homology"/>
<dbReference type="PANTHER" id="PTHR43477:SF1">
    <property type="entry name" value="DIHYDROANTICAPSIN 7-DEHYDROGENASE"/>
    <property type="match status" value="1"/>
</dbReference>
<evidence type="ECO:0000256" key="2">
    <source>
        <dbReference type="ARBA" id="ARBA00023002"/>
    </source>
</evidence>
<gene>
    <name evidence="4" type="ORF">PEPS_20150</name>
</gene>
<keyword evidence="5" id="KW-1185">Reference proteome</keyword>
<dbReference type="EMBL" id="AP025292">
    <property type="protein sequence ID" value="BDC99734.1"/>
    <property type="molecule type" value="Genomic_DNA"/>
</dbReference>
<name>A0ABM7VFI0_9BACT</name>
<evidence type="ECO:0000259" key="3">
    <source>
        <dbReference type="SMART" id="SM00822"/>
    </source>
</evidence>
<organism evidence="4 5">
    <name type="scientific">Persicobacter psychrovividus</name>
    <dbReference type="NCBI Taxonomy" id="387638"/>
    <lineage>
        <taxon>Bacteria</taxon>
        <taxon>Pseudomonadati</taxon>
        <taxon>Bacteroidota</taxon>
        <taxon>Cytophagia</taxon>
        <taxon>Cytophagales</taxon>
        <taxon>Persicobacteraceae</taxon>
        <taxon>Persicobacter</taxon>
    </lineage>
</organism>
<dbReference type="RefSeq" id="WP_338396979.1">
    <property type="nucleotide sequence ID" value="NZ_AP025292.1"/>
</dbReference>
<evidence type="ECO:0000256" key="1">
    <source>
        <dbReference type="ARBA" id="ARBA00006484"/>
    </source>
</evidence>
<feature type="domain" description="Ketoreductase" evidence="3">
    <location>
        <begin position="2"/>
        <end position="164"/>
    </location>
</feature>
<dbReference type="PANTHER" id="PTHR43477">
    <property type="entry name" value="DIHYDROANTICAPSIN 7-DEHYDROGENASE"/>
    <property type="match status" value="1"/>
</dbReference>
<evidence type="ECO:0000313" key="5">
    <source>
        <dbReference type="Proteomes" id="UP001354989"/>
    </source>
</evidence>
<dbReference type="SUPFAM" id="SSF51735">
    <property type="entry name" value="NAD(P)-binding Rossmann-fold domains"/>
    <property type="match status" value="1"/>
</dbReference>
<keyword evidence="2" id="KW-0560">Oxidoreductase</keyword>
<protein>
    <submittedName>
        <fullName evidence="4">Oxidoreductase</fullName>
    </submittedName>
</protein>
<dbReference type="PRINTS" id="PR00081">
    <property type="entry name" value="GDHRDH"/>
</dbReference>
<dbReference type="InterPro" id="IPR057326">
    <property type="entry name" value="KR_dom"/>
</dbReference>
<dbReference type="InterPro" id="IPR002347">
    <property type="entry name" value="SDR_fam"/>
</dbReference>
<dbReference type="InterPro" id="IPR036291">
    <property type="entry name" value="NAD(P)-bd_dom_sf"/>
</dbReference>
<evidence type="ECO:0000313" key="4">
    <source>
        <dbReference type="EMBL" id="BDC99734.1"/>
    </source>
</evidence>
<reference evidence="4 5" key="1">
    <citation type="submission" date="2021-12" db="EMBL/GenBank/DDBJ databases">
        <title>Genome sequencing of bacteria with rrn-lacking chromosome and rrn-plasmid.</title>
        <authorList>
            <person name="Anda M."/>
            <person name="Iwasaki W."/>
        </authorList>
    </citation>
    <scope>NUCLEOTIDE SEQUENCE [LARGE SCALE GENOMIC DNA]</scope>
    <source>
        <strain evidence="4 5">NBRC 101262</strain>
    </source>
</reference>
<dbReference type="SMART" id="SM00822">
    <property type="entry name" value="PKS_KR"/>
    <property type="match status" value="1"/>
</dbReference>
<comment type="similarity">
    <text evidence="1">Belongs to the short-chain dehydrogenases/reductases (SDR) family.</text>
</comment>
<dbReference type="CDD" id="cd05233">
    <property type="entry name" value="SDR_c"/>
    <property type="match status" value="1"/>
</dbReference>
<dbReference type="Gene3D" id="3.40.50.720">
    <property type="entry name" value="NAD(P)-binding Rossmann-like Domain"/>
    <property type="match status" value="1"/>
</dbReference>
<dbReference type="Proteomes" id="UP001354989">
    <property type="component" value="Chromosome"/>
</dbReference>
<dbReference type="InterPro" id="IPR051122">
    <property type="entry name" value="SDR_DHRS6-like"/>
</dbReference>
<dbReference type="Pfam" id="PF13561">
    <property type="entry name" value="adh_short_C2"/>
    <property type="match status" value="1"/>
</dbReference>